<dbReference type="InterPro" id="IPR009688">
    <property type="entry name" value="FAM210A/B-like_dom"/>
</dbReference>
<evidence type="ECO:0000256" key="1">
    <source>
        <dbReference type="SAM" id="Phobius"/>
    </source>
</evidence>
<proteinExistence type="predicted"/>
<name>A0ABP1FFC4_9CHLO</name>
<dbReference type="Proteomes" id="UP001497392">
    <property type="component" value="Unassembled WGS sequence"/>
</dbReference>
<keyword evidence="1" id="KW-0472">Membrane</keyword>
<dbReference type="InterPro" id="IPR045866">
    <property type="entry name" value="FAM210A/B-like"/>
</dbReference>
<keyword evidence="1" id="KW-1133">Transmembrane helix</keyword>
<evidence type="ECO:0000313" key="3">
    <source>
        <dbReference type="EMBL" id="CAL5218588.1"/>
    </source>
</evidence>
<dbReference type="PANTHER" id="PTHR21377">
    <property type="entry name" value="PROTEIN FAM210B, MITOCHONDRIAL"/>
    <property type="match status" value="1"/>
</dbReference>
<organism evidence="3 4">
    <name type="scientific">Coccomyxa viridis</name>
    <dbReference type="NCBI Taxonomy" id="1274662"/>
    <lineage>
        <taxon>Eukaryota</taxon>
        <taxon>Viridiplantae</taxon>
        <taxon>Chlorophyta</taxon>
        <taxon>core chlorophytes</taxon>
        <taxon>Trebouxiophyceae</taxon>
        <taxon>Trebouxiophyceae incertae sedis</taxon>
        <taxon>Coccomyxaceae</taxon>
        <taxon>Coccomyxa</taxon>
    </lineage>
</organism>
<reference evidence="3 4" key="1">
    <citation type="submission" date="2024-06" db="EMBL/GenBank/DDBJ databases">
        <authorList>
            <person name="Kraege A."/>
            <person name="Thomma B."/>
        </authorList>
    </citation>
    <scope>NUCLEOTIDE SEQUENCE [LARGE SCALE GENOMIC DNA]</scope>
</reference>
<evidence type="ECO:0000259" key="2">
    <source>
        <dbReference type="Pfam" id="PF06916"/>
    </source>
</evidence>
<keyword evidence="4" id="KW-1185">Reference proteome</keyword>
<comment type="caution">
    <text evidence="3">The sequence shown here is derived from an EMBL/GenBank/DDBJ whole genome shotgun (WGS) entry which is preliminary data.</text>
</comment>
<accession>A0ABP1FFC4</accession>
<dbReference type="Pfam" id="PF06916">
    <property type="entry name" value="FAM210A-B_dom"/>
    <property type="match status" value="1"/>
</dbReference>
<gene>
    <name evidence="3" type="primary">g283</name>
    <name evidence="3" type="ORF">VP750_LOCUS247</name>
</gene>
<evidence type="ECO:0000313" key="4">
    <source>
        <dbReference type="Proteomes" id="UP001497392"/>
    </source>
</evidence>
<sequence length="194" mass="20598">MSQATCIASTSGRCRIQSSQRVGILRHSAPRRFTLDSGRKTVVVRANIKPPPEDLSKRPNPKETTEKYGLEAGLWQVFRNKDPVTGKSKGQQAKDLLKRYGGAYLITSISFAVVSFAACYALVSAGVDVSSLLSKVGINVNATSEKVGTAAIAYAAHKALSPVRFPPTVALTPVVARFLGKGQDPTDVSDGPAP</sequence>
<feature type="domain" description="DUF1279" evidence="2">
    <location>
        <begin position="91"/>
        <end position="174"/>
    </location>
</feature>
<protein>
    <submittedName>
        <fullName evidence="3">G283 protein</fullName>
    </submittedName>
</protein>
<keyword evidence="1" id="KW-0812">Transmembrane</keyword>
<dbReference type="EMBL" id="CAXHTA020000001">
    <property type="protein sequence ID" value="CAL5218588.1"/>
    <property type="molecule type" value="Genomic_DNA"/>
</dbReference>
<feature type="transmembrane region" description="Helical" evidence="1">
    <location>
        <begin position="102"/>
        <end position="123"/>
    </location>
</feature>
<dbReference type="PANTHER" id="PTHR21377:SF20">
    <property type="entry name" value="OS04G0416000 PROTEIN"/>
    <property type="match status" value="1"/>
</dbReference>